<evidence type="ECO:0000313" key="2">
    <source>
        <dbReference type="EMBL" id="EMB15004.1"/>
    </source>
</evidence>
<dbReference type="PATRIC" id="fig|1263867.3.peg.4653"/>
<proteinExistence type="predicted"/>
<organism evidence="2 3">
    <name type="scientific">Rhodopirellula europaea 6C</name>
    <dbReference type="NCBI Taxonomy" id="1263867"/>
    <lineage>
        <taxon>Bacteria</taxon>
        <taxon>Pseudomonadati</taxon>
        <taxon>Planctomycetota</taxon>
        <taxon>Planctomycetia</taxon>
        <taxon>Pirellulales</taxon>
        <taxon>Pirellulaceae</taxon>
        <taxon>Rhodopirellula</taxon>
    </lineage>
</organism>
<dbReference type="AlphaFoldDB" id="M2AYF9"/>
<name>M2AYF9_9BACT</name>
<feature type="region of interest" description="Disordered" evidence="1">
    <location>
        <begin position="281"/>
        <end position="301"/>
    </location>
</feature>
<comment type="caution">
    <text evidence="2">The sequence shown here is derived from an EMBL/GenBank/DDBJ whole genome shotgun (WGS) entry which is preliminary data.</text>
</comment>
<protein>
    <submittedName>
        <fullName evidence="2">Uncharacterized protein</fullName>
    </submittedName>
</protein>
<reference evidence="2" key="1">
    <citation type="submission" date="2012-11" db="EMBL/GenBank/DDBJ databases">
        <title>Permanent draft genomes of Rhodopirellula europaea strain SH398 and 6C.</title>
        <authorList>
            <person name="Richter M."/>
            <person name="Richter-Heitmann T."/>
            <person name="Frank C."/>
            <person name="Harder J."/>
            <person name="Glockner F.O."/>
        </authorList>
    </citation>
    <scope>NUCLEOTIDE SEQUENCE</scope>
    <source>
        <strain evidence="2">6C</strain>
    </source>
</reference>
<gene>
    <name evidence="2" type="ORF">RE6C_04341</name>
</gene>
<dbReference type="EMBL" id="ANMO01000202">
    <property type="protein sequence ID" value="EMB15004.1"/>
    <property type="molecule type" value="Genomic_DNA"/>
</dbReference>
<evidence type="ECO:0000313" key="3">
    <source>
        <dbReference type="Proteomes" id="UP000011529"/>
    </source>
</evidence>
<accession>M2AYF9</accession>
<reference evidence="2" key="2">
    <citation type="journal article" date="2013" name="Mar. Genomics">
        <title>Expression of sulfatases in Rhodopirellula baltica and the diversity of sulfatases in the genus Rhodopirellula.</title>
        <authorList>
            <person name="Wegner C.E."/>
            <person name="Richter-Heitmann T."/>
            <person name="Klindworth A."/>
            <person name="Klockow C."/>
            <person name="Richter M."/>
            <person name="Achstetter T."/>
            <person name="Glockner F.O."/>
            <person name="Harder J."/>
        </authorList>
    </citation>
    <scope>NUCLEOTIDE SEQUENCE [LARGE SCALE GENOMIC DNA]</scope>
    <source>
        <strain evidence="2">6C</strain>
    </source>
</reference>
<dbReference type="Proteomes" id="UP000011529">
    <property type="component" value="Unassembled WGS sequence"/>
</dbReference>
<sequence>MPADTPVFGRKQVANALGAPPQLPHQRQQIVGQHDIAILFAFAKLNPNLLAIEIEVRPLQTGDLRDSQTGCIQHGEKQLVTQRASGLHHPLDLFLGHHDRQSLWLSRGHQSNRATQQTEFVQAGSQCRQSDADLRRRRAAIDQQFQVLPNIFLVDQVQRSSVPAKEADPSGAIVFDGVDGVKSDPQLADQTFNNQRLGRLSREVDDGMLRFEFRLHSVSRGVSAASVSPRLAVGVETRCIRCDKTRHELLQQIRRRHVSQTFSEPSVTNNANPFQSGYFSEQRMAGQSPKARSVAESTTEC</sequence>
<keyword evidence="3" id="KW-1185">Reference proteome</keyword>
<evidence type="ECO:0000256" key="1">
    <source>
        <dbReference type="SAM" id="MobiDB-lite"/>
    </source>
</evidence>